<dbReference type="PROSITE" id="PS50011">
    <property type="entry name" value="PROTEIN_KINASE_DOM"/>
    <property type="match status" value="1"/>
</dbReference>
<evidence type="ECO:0000313" key="7">
    <source>
        <dbReference type="Proteomes" id="UP000747110"/>
    </source>
</evidence>
<dbReference type="OrthoDB" id="536504at2759"/>
<feature type="transmembrane region" description="Helical" evidence="2">
    <location>
        <begin position="593"/>
        <end position="616"/>
    </location>
</feature>
<protein>
    <recommendedName>
        <fullName evidence="4">Protein kinase domain-containing protein</fullName>
    </recommendedName>
</protein>
<gene>
    <name evidence="5" type="ORF">Vretifemale_13041</name>
    <name evidence="6" type="ORF">Vretimale_15974</name>
</gene>
<dbReference type="PANTHER" id="PTHR44329:SF214">
    <property type="entry name" value="PROTEIN KINASE DOMAIN-CONTAINING PROTEIN"/>
    <property type="match status" value="1"/>
</dbReference>
<keyword evidence="2" id="KW-1133">Transmembrane helix</keyword>
<dbReference type="InterPro" id="IPR001245">
    <property type="entry name" value="Ser-Thr/Tyr_kinase_cat_dom"/>
</dbReference>
<dbReference type="InterPro" id="IPR000719">
    <property type="entry name" value="Prot_kinase_dom"/>
</dbReference>
<dbReference type="SMART" id="SM00220">
    <property type="entry name" value="S_TKc"/>
    <property type="match status" value="1"/>
</dbReference>
<evidence type="ECO:0000256" key="2">
    <source>
        <dbReference type="SAM" id="Phobius"/>
    </source>
</evidence>
<dbReference type="PROSITE" id="PS00108">
    <property type="entry name" value="PROTEIN_KINASE_ST"/>
    <property type="match status" value="1"/>
</dbReference>
<proteinExistence type="predicted"/>
<dbReference type="PANTHER" id="PTHR44329">
    <property type="entry name" value="SERINE/THREONINE-PROTEIN KINASE TNNI3K-RELATED"/>
    <property type="match status" value="1"/>
</dbReference>
<dbReference type="Gene3D" id="1.10.510.10">
    <property type="entry name" value="Transferase(Phosphotransferase) domain 1"/>
    <property type="match status" value="1"/>
</dbReference>
<feature type="domain" description="Protein kinase" evidence="4">
    <location>
        <begin position="866"/>
        <end position="1137"/>
    </location>
</feature>
<evidence type="ECO:0000256" key="3">
    <source>
        <dbReference type="SAM" id="SignalP"/>
    </source>
</evidence>
<feature type="region of interest" description="Disordered" evidence="1">
    <location>
        <begin position="729"/>
        <end position="765"/>
    </location>
</feature>
<dbReference type="Proteomes" id="UP000722791">
    <property type="component" value="Unassembled WGS sequence"/>
</dbReference>
<evidence type="ECO:0000313" key="6">
    <source>
        <dbReference type="EMBL" id="GIM12675.1"/>
    </source>
</evidence>
<feature type="compositionally biased region" description="Gly residues" evidence="1">
    <location>
        <begin position="729"/>
        <end position="742"/>
    </location>
</feature>
<keyword evidence="3" id="KW-0732">Signal</keyword>
<accession>A0A8J4FSQ2</accession>
<organism evidence="5 7">
    <name type="scientific">Volvox reticuliferus</name>
    <dbReference type="NCBI Taxonomy" id="1737510"/>
    <lineage>
        <taxon>Eukaryota</taxon>
        <taxon>Viridiplantae</taxon>
        <taxon>Chlorophyta</taxon>
        <taxon>core chlorophytes</taxon>
        <taxon>Chlorophyceae</taxon>
        <taxon>CS clade</taxon>
        <taxon>Chlamydomonadales</taxon>
        <taxon>Volvocaceae</taxon>
        <taxon>Volvox</taxon>
    </lineage>
</organism>
<dbReference type="EMBL" id="BNCP01000029">
    <property type="protein sequence ID" value="GIL84379.1"/>
    <property type="molecule type" value="Genomic_DNA"/>
</dbReference>
<dbReference type="InterPro" id="IPR051681">
    <property type="entry name" value="Ser/Thr_Kinases-Pseudokinases"/>
</dbReference>
<keyword evidence="2" id="KW-0472">Membrane</keyword>
<feature type="compositionally biased region" description="Low complexity" evidence="1">
    <location>
        <begin position="817"/>
        <end position="833"/>
    </location>
</feature>
<dbReference type="Gene3D" id="3.30.200.20">
    <property type="entry name" value="Phosphorylase Kinase, domain 1"/>
    <property type="match status" value="1"/>
</dbReference>
<dbReference type="SUPFAM" id="SSF56112">
    <property type="entry name" value="Protein kinase-like (PK-like)"/>
    <property type="match status" value="1"/>
</dbReference>
<dbReference type="CDD" id="cd13999">
    <property type="entry name" value="STKc_MAP3K-like"/>
    <property type="match status" value="1"/>
</dbReference>
<feature type="signal peptide" evidence="3">
    <location>
        <begin position="1"/>
        <end position="24"/>
    </location>
</feature>
<name>A0A8J4FSQ2_9CHLO</name>
<dbReference type="GO" id="GO:0005524">
    <property type="term" value="F:ATP binding"/>
    <property type="evidence" value="ECO:0007669"/>
    <property type="project" value="InterPro"/>
</dbReference>
<feature type="compositionally biased region" description="Gly residues" evidence="1">
    <location>
        <begin position="790"/>
        <end position="799"/>
    </location>
</feature>
<dbReference type="EMBL" id="BNCQ01000044">
    <property type="protein sequence ID" value="GIM12675.1"/>
    <property type="molecule type" value="Genomic_DNA"/>
</dbReference>
<evidence type="ECO:0000256" key="1">
    <source>
        <dbReference type="SAM" id="MobiDB-lite"/>
    </source>
</evidence>
<dbReference type="AlphaFoldDB" id="A0A8J4FSQ2"/>
<dbReference type="InterPro" id="IPR011009">
    <property type="entry name" value="Kinase-like_dom_sf"/>
</dbReference>
<feature type="chain" id="PRO_5035415762" description="Protein kinase domain-containing protein" evidence="3">
    <location>
        <begin position="25"/>
        <end position="1142"/>
    </location>
</feature>
<feature type="region of interest" description="Disordered" evidence="1">
    <location>
        <begin position="790"/>
        <end position="840"/>
    </location>
</feature>
<evidence type="ECO:0000259" key="4">
    <source>
        <dbReference type="PROSITE" id="PS50011"/>
    </source>
</evidence>
<dbReference type="Proteomes" id="UP000747110">
    <property type="component" value="Unassembled WGS sequence"/>
</dbReference>
<dbReference type="InterPro" id="IPR008271">
    <property type="entry name" value="Ser/Thr_kinase_AS"/>
</dbReference>
<dbReference type="Pfam" id="PF07714">
    <property type="entry name" value="PK_Tyr_Ser-Thr"/>
    <property type="match status" value="1"/>
</dbReference>
<dbReference type="GO" id="GO:0004674">
    <property type="term" value="F:protein serine/threonine kinase activity"/>
    <property type="evidence" value="ECO:0007669"/>
    <property type="project" value="TreeGrafter"/>
</dbReference>
<sequence length="1142" mass="121228">MRIPYCFLLTLIAFGPGWFERASSSDVNTSVMEVRSGRELAIAFASSANIDVAFILADIWMQSTDWHGLLNGSEPILLAKNFTIMGSPSLPDWPLLNMGFVHDKIRIGNGVALIVRHVVVGDFRSGLLTQAPGFDLAARTFPEGGPGILLHNETAVTYSVCLPQSFWLRGIKTSPDAATRPGARNVQLGIPQPGCINITSPYPSPLLHPPSRGLALQPRLPARCWPDRGVFWDLAVPGADPTIAGSSTVPNNYDVILINVSYMCASVMTSACITQYKGPLPCAMSIVQNDTAPQPWRLPADGGGMSVRTGKELAAVLAAAPLVSFITIEEDVWMDEADWEGLLGGPNGSEPVLVSRDLFVVGSPQLASWPLVNLGYIHDKIRIGSNVSLTAHHLLFADFRNEVPTQGPGFDLAAVTILDSYDTHPAMIIHNETALLYSICLPVSAWNISLISSQRATSHPGAQDYQLSIAQSGCISVVPPAGFKSVGGVRQPPFLSRCWTDRGIFRDVAFIGADVDQYEKQVPTMYDVVLRNVSYLCANTMTNECVREHGDIMGCSIWMRQQLRNQVLPWQLLAVPSPPALESDGGGSRASSAVIGGAVGGAAFLLLLLVAGILFVRHYRSRRFEDRNAPKDPAGASLNGGGAGSAAADCGGGATAAAAAADGEGGVRVDLRTSSSKSKRHPYLQRAANLFRRVSSSAVAAAGVVVTAAPAAAAISAKSVPATAVGGAGGGGGCGSASGSGSGEDISAEADEVGPASREGASSGAAGGIDEAAAAVAVAIKAGDGGGDGGSEYIAGGGPIPRMSDQTGDPLTRSGDPSSCSSTPQPSRPQTSTAKLLPEDEHVVVTPLTPHRPDLALGEEAAQEVTLLPVVRGKGAFGRVYEGMYGGERVAVKVMRDWGDLGAGGGACLEHIRNSFAQEVEVLGRCRHPNVVRLLAACLTPPKLLLVMELMETSLEKMVYNKNGDVLPLRTVLYISLDIAKGLEYLHPTILHRDLKPGNVLINGPHSPRPVAKLTDFGVSRLRNTVLITKHPEAGTPAYMAPETFDVKNYTLTHHVDMYSFGVLLWVLLTGEHPWKGFQMVEVAYKVTINRERLPAGRLPPSRCPPRLRTLMEQCWDYEPRRRPAAAEAVKEIQSLLDSMET</sequence>
<keyword evidence="2" id="KW-0812">Transmembrane</keyword>
<evidence type="ECO:0000313" key="5">
    <source>
        <dbReference type="EMBL" id="GIL84379.1"/>
    </source>
</evidence>
<comment type="caution">
    <text evidence="5">The sequence shown here is derived from an EMBL/GenBank/DDBJ whole genome shotgun (WGS) entry which is preliminary data.</text>
</comment>
<keyword evidence="7" id="KW-1185">Reference proteome</keyword>
<reference evidence="5" key="1">
    <citation type="journal article" date="2021" name="Proc. Natl. Acad. Sci. U.S.A.">
        <title>Three genomes in the algal genus Volvox reveal the fate of a haploid sex-determining region after a transition to homothallism.</title>
        <authorList>
            <person name="Yamamoto K."/>
            <person name="Hamaji T."/>
            <person name="Kawai-Toyooka H."/>
            <person name="Matsuzaki R."/>
            <person name="Takahashi F."/>
            <person name="Nishimura Y."/>
            <person name="Kawachi M."/>
            <person name="Noguchi H."/>
            <person name="Minakuchi Y."/>
            <person name="Umen J.G."/>
            <person name="Toyoda A."/>
            <person name="Nozaki H."/>
        </authorList>
    </citation>
    <scope>NUCLEOTIDE SEQUENCE</scope>
    <source>
        <strain evidence="6">NIES-3785</strain>
        <strain evidence="5">NIES-3786</strain>
    </source>
</reference>